<accession>A0A6H5G5J7</accession>
<gene>
    <name evidence="2" type="ORF">NTEN_LOCUS3556</name>
</gene>
<dbReference type="EMBL" id="CADCXU010005610">
    <property type="protein sequence ID" value="CAA9997236.1"/>
    <property type="molecule type" value="Genomic_DNA"/>
</dbReference>
<keyword evidence="1" id="KW-0472">Membrane</keyword>
<organism evidence="2 3">
    <name type="scientific">Nesidiocoris tenuis</name>
    <dbReference type="NCBI Taxonomy" id="355587"/>
    <lineage>
        <taxon>Eukaryota</taxon>
        <taxon>Metazoa</taxon>
        <taxon>Ecdysozoa</taxon>
        <taxon>Arthropoda</taxon>
        <taxon>Hexapoda</taxon>
        <taxon>Insecta</taxon>
        <taxon>Pterygota</taxon>
        <taxon>Neoptera</taxon>
        <taxon>Paraneoptera</taxon>
        <taxon>Hemiptera</taxon>
        <taxon>Heteroptera</taxon>
        <taxon>Panheteroptera</taxon>
        <taxon>Cimicomorpha</taxon>
        <taxon>Miridae</taxon>
        <taxon>Dicyphina</taxon>
        <taxon>Nesidiocoris</taxon>
    </lineage>
</organism>
<feature type="transmembrane region" description="Helical" evidence="1">
    <location>
        <begin position="12"/>
        <end position="29"/>
    </location>
</feature>
<keyword evidence="1" id="KW-0812">Transmembrane</keyword>
<keyword evidence="1" id="KW-1133">Transmembrane helix</keyword>
<evidence type="ECO:0000313" key="2">
    <source>
        <dbReference type="EMBL" id="CAA9997236.1"/>
    </source>
</evidence>
<dbReference type="AlphaFoldDB" id="A0A6H5G5J7"/>
<evidence type="ECO:0000313" key="3">
    <source>
        <dbReference type="Proteomes" id="UP000479000"/>
    </source>
</evidence>
<reference evidence="2 3" key="1">
    <citation type="submission" date="2020-02" db="EMBL/GenBank/DDBJ databases">
        <authorList>
            <person name="Ferguson B K."/>
        </authorList>
    </citation>
    <scope>NUCLEOTIDE SEQUENCE [LARGE SCALE GENOMIC DNA]</scope>
</reference>
<proteinExistence type="predicted"/>
<dbReference type="Proteomes" id="UP000479000">
    <property type="component" value="Unassembled WGS sequence"/>
</dbReference>
<keyword evidence="3" id="KW-1185">Reference proteome</keyword>
<name>A0A6H5G5J7_9HEMI</name>
<sequence length="216" mass="25730">MDMEPMSENLLFIVMAGNMMLISINYLYYRKFIDDFFTTLAHVSLLLHVPLLDAIVPHEQHSKLCSLVHRVFRNDRMRIANCQPRISRSDRQGEAHLQTQVTSRICERRKSRQRNILGNTILEKLYKCNRLGTFSERCRLNAYRHWPIAHKLAVIYGTKTTQASNRKLRIFVQKIQNWFTDKIVNNYEKRKVISESDRQPQRWTNTSNYVYKLPQK</sequence>
<evidence type="ECO:0000256" key="1">
    <source>
        <dbReference type="SAM" id="Phobius"/>
    </source>
</evidence>
<protein>
    <submittedName>
        <fullName evidence="2">Uncharacterized protein</fullName>
    </submittedName>
</protein>